<feature type="signal peptide" evidence="2">
    <location>
        <begin position="1"/>
        <end position="23"/>
    </location>
</feature>
<evidence type="ECO:0000313" key="3">
    <source>
        <dbReference type="EMBL" id="SHH44225.1"/>
    </source>
</evidence>
<evidence type="ECO:0000256" key="1">
    <source>
        <dbReference type="SAM" id="MobiDB-lite"/>
    </source>
</evidence>
<dbReference type="Gene3D" id="1.25.40.10">
    <property type="entry name" value="Tetratricopeptide repeat domain"/>
    <property type="match status" value="1"/>
</dbReference>
<sequence length="627" mass="71287">MKSASCLVVVLSFALLFSGCAQKSLPRNDADSAVSRRPPAITERSIETPGSRTADPAKSGPQPIARPVLEPVETVRPDVADQAPLLPVGYINDRIFEYGRKLERWKELDNQAVVVQLDKEQSDTMVRCFRDLQTVLNGYQQLRDTLLQRNVIVPEVIGPEQVLDLQRQDIDFLEGICGRMLGEAHDEDAGWQQRQEGADLNQVETLIERYSANGEYSEVVQVWLKIPEHQVDRVSLKTRILYGNALMFLDQPEQAARIYQQIVDAMSASDEQPTDILSLRKVLADLYTSYGNYPAARKQYNQIDDDYDAIGSIKQWANLQLSILERSETGSPELNEYSSLLRGYLGYLPRRDGYSIVWQADTFLQTYPYSPVSSNVDAIREDAQRRADAWFNNYLSRSAELAEERKFQDAMELLQTIPEDLVGDEHRQQVQARLDELVLAEEVARETHKIEQMQELQRTWNDGMLRAEAEDYEGAIEVFTTLLDSEFGARAAEKIKELSLKAAMIERRKAADLFIRFSKTTDIESKKRLLVESRQVLKDILVKYPEVEIADKVVGNINRVEQEMNALDPQLLPIIKEQEQRQELLREEDQQVVPVGVDVFDLPLSAPEQPAPPASSEPLPVRTPDQL</sequence>
<gene>
    <name evidence="3" type="ORF">SAMN02745124_00535</name>
</gene>
<feature type="chain" id="PRO_5013359407" description="Tetratricopeptide repeat-containing protein" evidence="2">
    <location>
        <begin position="24"/>
        <end position="627"/>
    </location>
</feature>
<evidence type="ECO:0000313" key="4">
    <source>
        <dbReference type="Proteomes" id="UP000184139"/>
    </source>
</evidence>
<dbReference type="OrthoDB" id="5429373at2"/>
<protein>
    <recommendedName>
        <fullName evidence="5">Tetratricopeptide repeat-containing protein</fullName>
    </recommendedName>
</protein>
<evidence type="ECO:0000256" key="2">
    <source>
        <dbReference type="SAM" id="SignalP"/>
    </source>
</evidence>
<feature type="region of interest" description="Disordered" evidence="1">
    <location>
        <begin position="25"/>
        <end position="66"/>
    </location>
</feature>
<accession>A0A1M5T0J3</accession>
<proteinExistence type="predicted"/>
<keyword evidence="4" id="KW-1185">Reference proteome</keyword>
<reference evidence="3 4" key="1">
    <citation type="submission" date="2016-11" db="EMBL/GenBank/DDBJ databases">
        <authorList>
            <person name="Jaros S."/>
            <person name="Januszkiewicz K."/>
            <person name="Wedrychowicz H."/>
        </authorList>
    </citation>
    <scope>NUCLEOTIDE SEQUENCE [LARGE SCALE GENOMIC DNA]</scope>
    <source>
        <strain evidence="3 4">DSM 9705</strain>
    </source>
</reference>
<dbReference type="PROSITE" id="PS51257">
    <property type="entry name" value="PROKAR_LIPOPROTEIN"/>
    <property type="match status" value="1"/>
</dbReference>
<dbReference type="STRING" id="1121409.SAMN02745124_00535"/>
<dbReference type="InterPro" id="IPR011990">
    <property type="entry name" value="TPR-like_helical_dom_sf"/>
</dbReference>
<dbReference type="SUPFAM" id="SSF48452">
    <property type="entry name" value="TPR-like"/>
    <property type="match status" value="1"/>
</dbReference>
<organism evidence="3 4">
    <name type="scientific">Desulfofustis glycolicus DSM 9705</name>
    <dbReference type="NCBI Taxonomy" id="1121409"/>
    <lineage>
        <taxon>Bacteria</taxon>
        <taxon>Pseudomonadati</taxon>
        <taxon>Thermodesulfobacteriota</taxon>
        <taxon>Desulfobulbia</taxon>
        <taxon>Desulfobulbales</taxon>
        <taxon>Desulfocapsaceae</taxon>
        <taxon>Desulfofustis</taxon>
    </lineage>
</organism>
<evidence type="ECO:0008006" key="5">
    <source>
        <dbReference type="Google" id="ProtNLM"/>
    </source>
</evidence>
<dbReference type="RefSeq" id="WP_073373274.1">
    <property type="nucleotide sequence ID" value="NZ_FQXS01000002.1"/>
</dbReference>
<feature type="region of interest" description="Disordered" evidence="1">
    <location>
        <begin position="603"/>
        <end position="627"/>
    </location>
</feature>
<dbReference type="AlphaFoldDB" id="A0A1M5T0J3"/>
<name>A0A1M5T0J3_9BACT</name>
<keyword evidence="2" id="KW-0732">Signal</keyword>
<dbReference type="EMBL" id="FQXS01000002">
    <property type="protein sequence ID" value="SHH44225.1"/>
    <property type="molecule type" value="Genomic_DNA"/>
</dbReference>
<dbReference type="Proteomes" id="UP000184139">
    <property type="component" value="Unassembled WGS sequence"/>
</dbReference>